<evidence type="ECO:0000259" key="2">
    <source>
        <dbReference type="PROSITE" id="PS50853"/>
    </source>
</evidence>
<dbReference type="InterPro" id="IPR003961">
    <property type="entry name" value="FN3_dom"/>
</dbReference>
<gene>
    <name evidence="3" type="ORF">UFOPK3444_01393</name>
</gene>
<protein>
    <submittedName>
        <fullName evidence="3">Unannotated protein</fullName>
    </submittedName>
</protein>
<dbReference type="SUPFAM" id="SSF49265">
    <property type="entry name" value="Fibronectin type III"/>
    <property type="match status" value="2"/>
</dbReference>
<reference evidence="3" key="1">
    <citation type="submission" date="2020-05" db="EMBL/GenBank/DDBJ databases">
        <authorList>
            <person name="Chiriac C."/>
            <person name="Salcher M."/>
            <person name="Ghai R."/>
            <person name="Kavagutti S V."/>
        </authorList>
    </citation>
    <scope>NUCLEOTIDE SEQUENCE</scope>
</reference>
<sequence length="728" mass="76139">MSRAKSQRWFAGLSALVACGLLASSSVGAVDPYIPIPGVLCPAGTNQITDTVARVDAVCRISLDLWISLGGDPDKPPEITSIDPRGMQPPVPTDPDKLKDLIDKLPESDPDGAPPPELGPILDQCTTDPSCYMPTNPSDFPPQEPDPDPDITVQDGGNPDPKATVGYHCDPHVYTGDDLVSLQSVVPVDGDGNPLEPVDAWVLNPNFPAILIPRGDPNAEVPIPSFLSTRDGIDHATGLAYWLDDPRSDNSAYIDSGAQGCVSIQDTAPPVAPQGVVAGLPEPGVTGAVLVNWDLLEQTVANNGGDPLVEYEAQAIPGGRTCTVTVESGSNGCVITGLNPSTPFIPARGTTPAVPATPGTAYTFKVRVRNTVGWSPLSDASDPPLIPVTASAARRAKPPKAHAAWRTTIAALVSAARALNLVPVQGHGSKAPKITVPGPPQLGKAVQIDSLGFYPLNGAVTVSWTAPKVNGGTPITRYNVVGTQAGRTGIGCTAPGTALSCQIDGMTKNVPITFAITAVNAKGQGAAFKTPAFKFNITCNEWTSQPKCAFDVKVKAIIRVAGTVDGHKLRVGCGLSPFISNTLMKIRNPAFPADPDAFPTLVLGRAVGPVCRMVLQQVPLPTLDATQKAQVKAGYVAMAFKVIGLPSKGSRELPVVLPYAKVWGNAPVAMAKNGTSGPTNQAVLADANGVAVWIGYVTKAGYYPVNAQWPFYKAGRTFFTFKKTKPQK</sequence>
<evidence type="ECO:0000256" key="1">
    <source>
        <dbReference type="SAM" id="MobiDB-lite"/>
    </source>
</evidence>
<dbReference type="PROSITE" id="PS50853">
    <property type="entry name" value="FN3"/>
    <property type="match status" value="1"/>
</dbReference>
<dbReference type="AlphaFoldDB" id="A0A6J7EG81"/>
<dbReference type="EMBL" id="CAFBLU010000032">
    <property type="protein sequence ID" value="CAB4880718.1"/>
    <property type="molecule type" value="Genomic_DNA"/>
</dbReference>
<dbReference type="Gene3D" id="2.60.40.10">
    <property type="entry name" value="Immunoglobulins"/>
    <property type="match status" value="2"/>
</dbReference>
<name>A0A6J7EG81_9ZZZZ</name>
<feature type="region of interest" description="Disordered" evidence="1">
    <location>
        <begin position="70"/>
        <end position="163"/>
    </location>
</feature>
<feature type="compositionally biased region" description="Basic and acidic residues" evidence="1">
    <location>
        <begin position="94"/>
        <end position="107"/>
    </location>
</feature>
<dbReference type="InterPro" id="IPR036116">
    <property type="entry name" value="FN3_sf"/>
</dbReference>
<dbReference type="CDD" id="cd00063">
    <property type="entry name" value="FN3"/>
    <property type="match status" value="2"/>
</dbReference>
<feature type="compositionally biased region" description="Polar residues" evidence="1">
    <location>
        <begin position="124"/>
        <end position="136"/>
    </location>
</feature>
<organism evidence="3">
    <name type="scientific">freshwater metagenome</name>
    <dbReference type="NCBI Taxonomy" id="449393"/>
    <lineage>
        <taxon>unclassified sequences</taxon>
        <taxon>metagenomes</taxon>
        <taxon>ecological metagenomes</taxon>
    </lineage>
</organism>
<feature type="domain" description="Fibronectin type-III" evidence="2">
    <location>
        <begin position="436"/>
        <end position="541"/>
    </location>
</feature>
<dbReference type="SMART" id="SM00060">
    <property type="entry name" value="FN3"/>
    <property type="match status" value="2"/>
</dbReference>
<proteinExistence type="predicted"/>
<evidence type="ECO:0000313" key="3">
    <source>
        <dbReference type="EMBL" id="CAB4880718.1"/>
    </source>
</evidence>
<dbReference type="InterPro" id="IPR013783">
    <property type="entry name" value="Ig-like_fold"/>
</dbReference>
<accession>A0A6J7EG81</accession>
<dbReference type="PROSITE" id="PS51257">
    <property type="entry name" value="PROKAR_LIPOPROTEIN"/>
    <property type="match status" value="1"/>
</dbReference>